<dbReference type="STRING" id="6239.Y48A6B.1.1"/>
<proteinExistence type="predicted"/>
<dbReference type="WormBase" id="Y48A6B.1">
    <property type="protein sequence ID" value="CE19184"/>
    <property type="gene ID" value="WBGene00012962"/>
    <property type="gene designation" value="dmsr-5"/>
</dbReference>
<dbReference type="PANTHER" id="PTHR46273:SF9">
    <property type="entry name" value="G-PROTEIN COUPLED RECEPTORS FAMILY 1 PROFILE DOMAIN-CONTAINING PROTEIN"/>
    <property type="match status" value="1"/>
</dbReference>
<feature type="transmembrane region" description="Helical" evidence="5">
    <location>
        <begin position="107"/>
        <end position="135"/>
    </location>
</feature>
<dbReference type="GO" id="GO:0005886">
    <property type="term" value="C:plasma membrane"/>
    <property type="evidence" value="ECO:0000318"/>
    <property type="project" value="GO_Central"/>
</dbReference>
<reference evidence="7 8" key="1">
    <citation type="journal article" date="1998" name="Science">
        <title>Genome sequence of the nematode C. elegans: a platform for investigating biology.</title>
        <authorList>
            <consortium name="The C. elegans sequencing consortium"/>
            <person name="Sulson J.E."/>
            <person name="Waterston R."/>
        </authorList>
    </citation>
    <scope>NUCLEOTIDE SEQUENCE [LARGE SCALE GENOMIC DNA]</scope>
    <source>
        <strain evidence="7 8">Bristol N2</strain>
    </source>
</reference>
<feature type="transmembrane region" description="Helical" evidence="5">
    <location>
        <begin position="225"/>
        <end position="247"/>
    </location>
</feature>
<dbReference type="FunCoup" id="Q9XXD5">
    <property type="interactions" value="2"/>
</dbReference>
<evidence type="ECO:0000256" key="5">
    <source>
        <dbReference type="SAM" id="Phobius"/>
    </source>
</evidence>
<dbReference type="EMBL" id="BX284603">
    <property type="protein sequence ID" value="CAA19526.1"/>
    <property type="molecule type" value="Genomic_DNA"/>
</dbReference>
<dbReference type="SMR" id="Q9XXD5"/>
<keyword evidence="2 5" id="KW-0812">Transmembrane</keyword>
<dbReference type="Proteomes" id="UP000001940">
    <property type="component" value="Chromosome III"/>
</dbReference>
<dbReference type="Gene3D" id="1.20.1070.10">
    <property type="entry name" value="Rhodopsin 7-helix transmembrane proteins"/>
    <property type="match status" value="1"/>
</dbReference>
<dbReference type="UCSC" id="Y48A6B.1">
    <property type="organism name" value="c. elegans"/>
</dbReference>
<dbReference type="PhylomeDB" id="Q9XXD5"/>
<keyword evidence="7" id="KW-0675">Receptor</keyword>
<evidence type="ECO:0000256" key="1">
    <source>
        <dbReference type="ARBA" id="ARBA00004370"/>
    </source>
</evidence>
<evidence type="ECO:0000259" key="6">
    <source>
        <dbReference type="PROSITE" id="PS50262"/>
    </source>
</evidence>
<feature type="domain" description="G-protein coupled receptors family 1 profile" evidence="6">
    <location>
        <begin position="48"/>
        <end position="361"/>
    </location>
</feature>
<dbReference type="CTD" id="190009"/>
<dbReference type="AlphaFoldDB" id="Q9XXD5"/>
<dbReference type="OMA" id="YIRWTAL"/>
<dbReference type="Pfam" id="PF10324">
    <property type="entry name" value="7TM_GPCR_Srw"/>
    <property type="match status" value="2"/>
</dbReference>
<dbReference type="PROSITE" id="PS50262">
    <property type="entry name" value="G_PROTEIN_RECEP_F1_2"/>
    <property type="match status" value="1"/>
</dbReference>
<evidence type="ECO:0000313" key="8">
    <source>
        <dbReference type="Proteomes" id="UP000001940"/>
    </source>
</evidence>
<evidence type="ECO:0000256" key="3">
    <source>
        <dbReference type="ARBA" id="ARBA00022989"/>
    </source>
</evidence>
<keyword evidence="8" id="KW-1185">Reference proteome</keyword>
<dbReference type="OrthoDB" id="5864054at2759"/>
<evidence type="ECO:0000313" key="9">
    <source>
        <dbReference type="WormBase" id="Y48A6B.1"/>
    </source>
</evidence>
<dbReference type="RefSeq" id="NP_499413.1">
    <property type="nucleotide sequence ID" value="NM_067012.2"/>
</dbReference>
<dbReference type="AGR" id="WB:WBGene00012962"/>
<feature type="transmembrane region" description="Helical" evidence="5">
    <location>
        <begin position="33"/>
        <end position="56"/>
    </location>
</feature>
<dbReference type="GO" id="GO:0008528">
    <property type="term" value="F:G protein-coupled peptide receptor activity"/>
    <property type="evidence" value="ECO:0000318"/>
    <property type="project" value="GO_Central"/>
</dbReference>
<organism evidence="7 8">
    <name type="scientific">Caenorhabditis elegans</name>
    <dbReference type="NCBI Taxonomy" id="6239"/>
    <lineage>
        <taxon>Eukaryota</taxon>
        <taxon>Metazoa</taxon>
        <taxon>Ecdysozoa</taxon>
        <taxon>Nematoda</taxon>
        <taxon>Chromadorea</taxon>
        <taxon>Rhabditida</taxon>
        <taxon>Rhabditina</taxon>
        <taxon>Rhabditomorpha</taxon>
        <taxon>Rhabditoidea</taxon>
        <taxon>Rhabditidae</taxon>
        <taxon>Peloderinae</taxon>
        <taxon>Caenorhabditis</taxon>
    </lineage>
</organism>
<dbReference type="KEGG" id="cel:CELE_Y48A6B.1"/>
<dbReference type="InterPro" id="IPR053219">
    <property type="entry name" value="GPCR_Dmsr-1"/>
</dbReference>
<feature type="transmembrane region" description="Helical" evidence="5">
    <location>
        <begin position="350"/>
        <end position="368"/>
    </location>
</feature>
<feature type="transmembrane region" description="Helical" evidence="5">
    <location>
        <begin position="63"/>
        <end position="87"/>
    </location>
</feature>
<dbReference type="eggNOG" id="ENOG502RFAV">
    <property type="taxonomic scope" value="Eukaryota"/>
</dbReference>
<keyword evidence="3 5" id="KW-1133">Transmembrane helix</keyword>
<accession>Q9XXD5</accession>
<sequence>MCTQDLPLFDLENNSTIYFFDQLIAFNQVYTVLHRYLCLFVCFFGVLLNSLHFYVLTRKAMRVYIINALLCAMSICDIITMTSYFIYILRFRIFDTPSTIIGYSYPWLIFLITHVTSSIALHTTSLYLSVIMAYIRWTALDRLDAKWINHGALKQILIFTALIVSVISIPTVMVHKIVPVTEVLGMNETDLLEGAKFDGLYTVQLDETKINGCALFRVNLWITGIMFKALPCLLILWFTIALIYKLVQMSEKRKILRGEKRENVEFQLLATSATPTTTTRNEASPRLRKVSQCSRNVSIDRTTLMLIIMLVVFLCTEMPQGLLSILSAIYPTHVHTMIYVNVGEVLDLMSLINCLTSFIVYCVMSTTYRATVKSVLCRSTSRRTVFKNTHLLLDSYRIQVS</sequence>
<dbReference type="HOGENOM" id="CLU_009579_24_4_1"/>
<evidence type="ECO:0000256" key="2">
    <source>
        <dbReference type="ARBA" id="ARBA00022692"/>
    </source>
</evidence>
<dbReference type="InParanoid" id="Q9XXD5"/>
<gene>
    <name evidence="7 9" type="primary">dmsr-5</name>
    <name evidence="7" type="ORF">CELE_Y48A6B.1</name>
    <name evidence="9" type="ORF">Y48A6B.1</name>
</gene>
<evidence type="ECO:0000256" key="4">
    <source>
        <dbReference type="ARBA" id="ARBA00023136"/>
    </source>
</evidence>
<feature type="transmembrane region" description="Helical" evidence="5">
    <location>
        <begin position="304"/>
        <end position="330"/>
    </location>
</feature>
<protein>
    <submittedName>
        <fullName evidence="7">G-protein coupled receptors family 1 profile domain-containing protein</fullName>
    </submittedName>
</protein>
<name>Q9XXD5_CAEEL</name>
<dbReference type="PANTHER" id="PTHR46273">
    <property type="entry name" value="MYOSUPPRESSIN RECEPTOR 1, ISOFORM B-RELATED"/>
    <property type="match status" value="1"/>
</dbReference>
<dbReference type="PaxDb" id="6239-Y48A6B.1"/>
<dbReference type="PIR" id="T26979">
    <property type="entry name" value="T26979"/>
</dbReference>
<dbReference type="CDD" id="cd14978">
    <property type="entry name" value="7tmA_FMRFamide_R-like"/>
    <property type="match status" value="1"/>
</dbReference>
<dbReference type="InterPro" id="IPR017452">
    <property type="entry name" value="GPCR_Rhodpsn_7TM"/>
</dbReference>
<evidence type="ECO:0000313" key="7">
    <source>
        <dbReference type="EMBL" id="CAA19526.1"/>
    </source>
</evidence>
<dbReference type="SUPFAM" id="SSF81321">
    <property type="entry name" value="Family A G protein-coupled receptor-like"/>
    <property type="match status" value="1"/>
</dbReference>
<dbReference type="GeneID" id="190009"/>
<keyword evidence="4 5" id="KW-0472">Membrane</keyword>
<dbReference type="GO" id="GO:0007186">
    <property type="term" value="P:G protein-coupled receptor signaling pathway"/>
    <property type="evidence" value="ECO:0000318"/>
    <property type="project" value="GO_Central"/>
</dbReference>
<feature type="transmembrane region" description="Helical" evidence="5">
    <location>
        <begin position="156"/>
        <end position="178"/>
    </location>
</feature>
<dbReference type="Bgee" id="WBGene00012962">
    <property type="expression patterns" value="Expressed in larva and 2 other cell types or tissues"/>
</dbReference>
<comment type="subcellular location">
    <subcellularLocation>
        <location evidence="1">Membrane</location>
    </subcellularLocation>
</comment>
<dbReference type="InterPro" id="IPR019427">
    <property type="entry name" value="7TM_GPCR_serpentine_rcpt_Srw"/>
</dbReference>